<sequence>MAATSSSLPSRASRNKLRDRLWPQFPIDPSRSSTTRRPSGPSTSSSGLNEPWLLDSGRVPLSKACKRDVVLVLGIPSERSVSALLASHSFIHSLVIFASHCPPARSLNPVPSVRALRLASPLAVEDAGATRLISTLEWAEQVARIWRASGSESADFVCYDEATKGASLPGSGSSSRSFSQRRRLNSLSGRHSTGSLPPADPSQRPFDAILNYISHHDTEKHVLKQTILVTSITTPFLAPTFSPYHKLSGAKETTRRRLTRRTHSLPPTPPCQSGDLLASATSSVMTTRSSAFDVNPINSHMIHIVPPTARIGLIRSLDLFLSSFSRRAFGSEEVSHAKQYVLSSSTMHEPVVHPRFDQGQCTVLDLVLSGGLDFFSERSWIGAGRDIIFIPTPRQSVSHPLTHVKPSSHFSSFAEPSQTERRIAKHSRLVPGGGECALQNRQLHLDPTSPQGPYRQLSLDASFGRAQRSGPAKPNRPIDISSGLLTPPDSDEDVGYLSTPPHPPVVSKLPTPQSKKPQKWMFWK</sequence>
<organism evidence="2 3">
    <name type="scientific">Thelephora terrestris</name>
    <dbReference type="NCBI Taxonomy" id="56493"/>
    <lineage>
        <taxon>Eukaryota</taxon>
        <taxon>Fungi</taxon>
        <taxon>Dikarya</taxon>
        <taxon>Basidiomycota</taxon>
        <taxon>Agaricomycotina</taxon>
        <taxon>Agaricomycetes</taxon>
        <taxon>Thelephorales</taxon>
        <taxon>Thelephoraceae</taxon>
        <taxon>Thelephora</taxon>
    </lineage>
</organism>
<name>A0A9P6HI55_9AGAM</name>
<evidence type="ECO:0000256" key="1">
    <source>
        <dbReference type="SAM" id="MobiDB-lite"/>
    </source>
</evidence>
<protein>
    <submittedName>
        <fullName evidence="2">Uncharacterized protein</fullName>
    </submittedName>
</protein>
<dbReference type="EMBL" id="WIUZ02000004">
    <property type="protein sequence ID" value="KAF9787892.1"/>
    <property type="molecule type" value="Genomic_DNA"/>
</dbReference>
<gene>
    <name evidence="2" type="ORF">BJ322DRAFT_1105932</name>
</gene>
<feature type="compositionally biased region" description="Low complexity" evidence="1">
    <location>
        <begin position="165"/>
        <end position="178"/>
    </location>
</feature>
<keyword evidence="3" id="KW-1185">Reference proteome</keyword>
<reference evidence="2" key="1">
    <citation type="journal article" date="2020" name="Nat. Commun.">
        <title>Large-scale genome sequencing of mycorrhizal fungi provides insights into the early evolution of symbiotic traits.</title>
        <authorList>
            <person name="Miyauchi S."/>
            <person name="Kiss E."/>
            <person name="Kuo A."/>
            <person name="Drula E."/>
            <person name="Kohler A."/>
            <person name="Sanchez-Garcia M."/>
            <person name="Morin E."/>
            <person name="Andreopoulos B."/>
            <person name="Barry K.W."/>
            <person name="Bonito G."/>
            <person name="Buee M."/>
            <person name="Carver A."/>
            <person name="Chen C."/>
            <person name="Cichocki N."/>
            <person name="Clum A."/>
            <person name="Culley D."/>
            <person name="Crous P.W."/>
            <person name="Fauchery L."/>
            <person name="Girlanda M."/>
            <person name="Hayes R.D."/>
            <person name="Keri Z."/>
            <person name="LaButti K."/>
            <person name="Lipzen A."/>
            <person name="Lombard V."/>
            <person name="Magnuson J."/>
            <person name="Maillard F."/>
            <person name="Murat C."/>
            <person name="Nolan M."/>
            <person name="Ohm R.A."/>
            <person name="Pangilinan J."/>
            <person name="Pereira M.F."/>
            <person name="Perotto S."/>
            <person name="Peter M."/>
            <person name="Pfister S."/>
            <person name="Riley R."/>
            <person name="Sitrit Y."/>
            <person name="Stielow J.B."/>
            <person name="Szollosi G."/>
            <person name="Zifcakova L."/>
            <person name="Stursova M."/>
            <person name="Spatafora J.W."/>
            <person name="Tedersoo L."/>
            <person name="Vaario L.M."/>
            <person name="Yamada A."/>
            <person name="Yan M."/>
            <person name="Wang P."/>
            <person name="Xu J."/>
            <person name="Bruns T."/>
            <person name="Baldrian P."/>
            <person name="Vilgalys R."/>
            <person name="Dunand C."/>
            <person name="Henrissat B."/>
            <person name="Grigoriev I.V."/>
            <person name="Hibbett D."/>
            <person name="Nagy L.G."/>
            <person name="Martin F.M."/>
        </authorList>
    </citation>
    <scope>NUCLEOTIDE SEQUENCE</scope>
    <source>
        <strain evidence="2">UH-Tt-Lm1</strain>
    </source>
</reference>
<dbReference type="AlphaFoldDB" id="A0A9P6HI55"/>
<evidence type="ECO:0000313" key="2">
    <source>
        <dbReference type="EMBL" id="KAF9787892.1"/>
    </source>
</evidence>
<accession>A0A9P6HI55</accession>
<proteinExistence type="predicted"/>
<feature type="region of interest" description="Disordered" evidence="1">
    <location>
        <begin position="249"/>
        <end position="274"/>
    </location>
</feature>
<feature type="compositionally biased region" description="Polar residues" evidence="1">
    <location>
        <begin position="1"/>
        <end position="12"/>
    </location>
</feature>
<feature type="region of interest" description="Disordered" evidence="1">
    <location>
        <begin position="465"/>
        <end position="524"/>
    </location>
</feature>
<comment type="caution">
    <text evidence="2">The sequence shown here is derived from an EMBL/GenBank/DDBJ whole genome shotgun (WGS) entry which is preliminary data.</text>
</comment>
<dbReference type="Proteomes" id="UP000736335">
    <property type="component" value="Unassembled WGS sequence"/>
</dbReference>
<feature type="compositionally biased region" description="Basic residues" evidence="1">
    <location>
        <begin position="254"/>
        <end position="263"/>
    </location>
</feature>
<feature type="compositionally biased region" description="Low complexity" evidence="1">
    <location>
        <begin position="29"/>
        <end position="47"/>
    </location>
</feature>
<evidence type="ECO:0000313" key="3">
    <source>
        <dbReference type="Proteomes" id="UP000736335"/>
    </source>
</evidence>
<feature type="region of interest" description="Disordered" evidence="1">
    <location>
        <begin position="1"/>
        <end position="51"/>
    </location>
</feature>
<reference evidence="2" key="2">
    <citation type="submission" date="2020-11" db="EMBL/GenBank/DDBJ databases">
        <authorList>
            <consortium name="DOE Joint Genome Institute"/>
            <person name="Kuo A."/>
            <person name="Miyauchi S."/>
            <person name="Kiss E."/>
            <person name="Drula E."/>
            <person name="Kohler A."/>
            <person name="Sanchez-Garcia M."/>
            <person name="Andreopoulos B."/>
            <person name="Barry K.W."/>
            <person name="Bonito G."/>
            <person name="Buee M."/>
            <person name="Carver A."/>
            <person name="Chen C."/>
            <person name="Cichocki N."/>
            <person name="Clum A."/>
            <person name="Culley D."/>
            <person name="Crous P.W."/>
            <person name="Fauchery L."/>
            <person name="Girlanda M."/>
            <person name="Hayes R."/>
            <person name="Keri Z."/>
            <person name="Labutti K."/>
            <person name="Lipzen A."/>
            <person name="Lombard V."/>
            <person name="Magnuson J."/>
            <person name="Maillard F."/>
            <person name="Morin E."/>
            <person name="Murat C."/>
            <person name="Nolan M."/>
            <person name="Ohm R."/>
            <person name="Pangilinan J."/>
            <person name="Pereira M."/>
            <person name="Perotto S."/>
            <person name="Peter M."/>
            <person name="Riley R."/>
            <person name="Sitrit Y."/>
            <person name="Stielow B."/>
            <person name="Szollosi G."/>
            <person name="Zifcakova L."/>
            <person name="Stursova M."/>
            <person name="Spatafora J.W."/>
            <person name="Tedersoo L."/>
            <person name="Vaario L.-M."/>
            <person name="Yamada A."/>
            <person name="Yan M."/>
            <person name="Wang P."/>
            <person name="Xu J."/>
            <person name="Bruns T."/>
            <person name="Baldrian P."/>
            <person name="Vilgalys R."/>
            <person name="Henrissat B."/>
            <person name="Grigoriev I.V."/>
            <person name="Hibbett D."/>
            <person name="Nagy L.G."/>
            <person name="Martin F.M."/>
        </authorList>
    </citation>
    <scope>NUCLEOTIDE SEQUENCE</scope>
    <source>
        <strain evidence="2">UH-Tt-Lm1</strain>
    </source>
</reference>
<dbReference type="OrthoDB" id="3265311at2759"/>
<feature type="region of interest" description="Disordered" evidence="1">
    <location>
        <begin position="165"/>
        <end position="203"/>
    </location>
</feature>